<protein>
    <recommendedName>
        <fullName evidence="5">DUF4179 domain-containing protein</fullName>
    </recommendedName>
</protein>
<evidence type="ECO:0008006" key="5">
    <source>
        <dbReference type="Google" id="ProtNLM"/>
    </source>
</evidence>
<dbReference type="Proteomes" id="UP000323930">
    <property type="component" value="Unassembled WGS sequence"/>
</dbReference>
<keyword evidence="2" id="KW-1133">Transmembrane helix</keyword>
<proteinExistence type="predicted"/>
<dbReference type="RefSeq" id="WP_148544677.1">
    <property type="nucleotide sequence ID" value="NZ_VSDQ01000718.1"/>
</dbReference>
<name>A0A5D0HK43_9FLAO</name>
<keyword evidence="2" id="KW-0812">Transmembrane</keyword>
<dbReference type="EMBL" id="VSDQ01000718">
    <property type="protein sequence ID" value="TYA71691.1"/>
    <property type="molecule type" value="Genomic_DNA"/>
</dbReference>
<keyword evidence="4" id="KW-1185">Reference proteome</keyword>
<keyword evidence="1" id="KW-0175">Coiled coil</keyword>
<dbReference type="AlphaFoldDB" id="A0A5D0HK43"/>
<comment type="caution">
    <text evidence="3">The sequence shown here is derived from an EMBL/GenBank/DDBJ whole genome shotgun (WGS) entry which is preliminary data.</text>
</comment>
<feature type="transmembrane region" description="Helical" evidence="2">
    <location>
        <begin position="53"/>
        <end position="72"/>
    </location>
</feature>
<keyword evidence="2" id="KW-0472">Membrane</keyword>
<gene>
    <name evidence="3" type="ORF">FUA24_19210</name>
</gene>
<evidence type="ECO:0000313" key="4">
    <source>
        <dbReference type="Proteomes" id="UP000323930"/>
    </source>
</evidence>
<organism evidence="3 4">
    <name type="scientific">Seonamhaeicola marinus</name>
    <dbReference type="NCBI Taxonomy" id="1912246"/>
    <lineage>
        <taxon>Bacteria</taxon>
        <taxon>Pseudomonadati</taxon>
        <taxon>Bacteroidota</taxon>
        <taxon>Flavobacteriia</taxon>
        <taxon>Flavobacteriales</taxon>
        <taxon>Flavobacteriaceae</taxon>
    </lineage>
</organism>
<evidence type="ECO:0000256" key="2">
    <source>
        <dbReference type="SAM" id="Phobius"/>
    </source>
</evidence>
<evidence type="ECO:0000256" key="1">
    <source>
        <dbReference type="SAM" id="Coils"/>
    </source>
</evidence>
<dbReference type="OrthoDB" id="1143801at2"/>
<evidence type="ECO:0000313" key="3">
    <source>
        <dbReference type="EMBL" id="TYA71691.1"/>
    </source>
</evidence>
<sequence>MSKDNIDNLFDRLQNEFDIEQPALNHKERFLNKLNNQSELALIKEEDKLWRRLWKPLVGVAAAVILMITFVFKSPNENGRDLASVSPKMAQTQDFFLTSINEELFKLQAEKSPEAQVIVQDAMKRLKVLEDKYENLKTDLSESGDDTRVIYAMISNFQNRIDILKSTIEKINHIKELKNQSNETNITI</sequence>
<feature type="coiled-coil region" evidence="1">
    <location>
        <begin position="119"/>
        <end position="146"/>
    </location>
</feature>
<accession>A0A5D0HK43</accession>
<reference evidence="3 4" key="1">
    <citation type="submission" date="2019-08" db="EMBL/GenBank/DDBJ databases">
        <title>Seonamhaeicola sediminis sp. nov., isolated from marine sediment.</title>
        <authorList>
            <person name="Cao W.R."/>
        </authorList>
    </citation>
    <scope>NUCLEOTIDE SEQUENCE [LARGE SCALE GENOMIC DNA]</scope>
    <source>
        <strain evidence="3 4">B011</strain>
    </source>
</reference>